<reference evidence="2 3" key="1">
    <citation type="submission" date="2019-05" db="EMBL/GenBank/DDBJ databases">
        <title>Another draft genome of Portunus trituberculatus and its Hox gene families provides insights of decapod evolution.</title>
        <authorList>
            <person name="Jeong J.-H."/>
            <person name="Song I."/>
            <person name="Kim S."/>
            <person name="Choi T."/>
            <person name="Kim D."/>
            <person name="Ryu S."/>
            <person name="Kim W."/>
        </authorList>
    </citation>
    <scope>NUCLEOTIDE SEQUENCE [LARGE SCALE GENOMIC DNA]</scope>
    <source>
        <tissue evidence="2">Muscle</tissue>
    </source>
</reference>
<proteinExistence type="predicted"/>
<evidence type="ECO:0000313" key="3">
    <source>
        <dbReference type="Proteomes" id="UP000324222"/>
    </source>
</evidence>
<sequence>MRHLIAMPVTVSSKPSSGRPAVTSTGSDRVVQIVVSAGGKYCSLSSIISATTPLRKPTQATRSGDENDPDNEGRHAHSLGRARGPLTM</sequence>
<dbReference type="AlphaFoldDB" id="A0A5B7I7I3"/>
<dbReference type="Proteomes" id="UP000324222">
    <property type="component" value="Unassembled WGS sequence"/>
</dbReference>
<protein>
    <submittedName>
        <fullName evidence="2">Uncharacterized protein</fullName>
    </submittedName>
</protein>
<evidence type="ECO:0000256" key="1">
    <source>
        <dbReference type="SAM" id="MobiDB-lite"/>
    </source>
</evidence>
<accession>A0A5B7I7I3</accession>
<feature type="compositionally biased region" description="Polar residues" evidence="1">
    <location>
        <begin position="49"/>
        <end position="62"/>
    </location>
</feature>
<dbReference type="EMBL" id="VSRR010046990">
    <property type="protein sequence ID" value="MPC77879.1"/>
    <property type="molecule type" value="Genomic_DNA"/>
</dbReference>
<comment type="caution">
    <text evidence="2">The sequence shown here is derived from an EMBL/GenBank/DDBJ whole genome shotgun (WGS) entry which is preliminary data.</text>
</comment>
<feature type="region of interest" description="Disordered" evidence="1">
    <location>
        <begin position="49"/>
        <end position="88"/>
    </location>
</feature>
<feature type="region of interest" description="Disordered" evidence="1">
    <location>
        <begin position="1"/>
        <end position="26"/>
    </location>
</feature>
<evidence type="ECO:0000313" key="2">
    <source>
        <dbReference type="EMBL" id="MPC77879.1"/>
    </source>
</evidence>
<feature type="compositionally biased region" description="Polar residues" evidence="1">
    <location>
        <begin position="10"/>
        <end position="26"/>
    </location>
</feature>
<keyword evidence="3" id="KW-1185">Reference proteome</keyword>
<name>A0A5B7I7I3_PORTR</name>
<organism evidence="2 3">
    <name type="scientific">Portunus trituberculatus</name>
    <name type="common">Swimming crab</name>
    <name type="synonym">Neptunus trituberculatus</name>
    <dbReference type="NCBI Taxonomy" id="210409"/>
    <lineage>
        <taxon>Eukaryota</taxon>
        <taxon>Metazoa</taxon>
        <taxon>Ecdysozoa</taxon>
        <taxon>Arthropoda</taxon>
        <taxon>Crustacea</taxon>
        <taxon>Multicrustacea</taxon>
        <taxon>Malacostraca</taxon>
        <taxon>Eumalacostraca</taxon>
        <taxon>Eucarida</taxon>
        <taxon>Decapoda</taxon>
        <taxon>Pleocyemata</taxon>
        <taxon>Brachyura</taxon>
        <taxon>Eubrachyura</taxon>
        <taxon>Portunoidea</taxon>
        <taxon>Portunidae</taxon>
        <taxon>Portuninae</taxon>
        <taxon>Portunus</taxon>
    </lineage>
</organism>
<gene>
    <name evidence="2" type="ORF">E2C01_072348</name>
</gene>